<evidence type="ECO:0000256" key="1">
    <source>
        <dbReference type="ARBA" id="ARBA00022491"/>
    </source>
</evidence>
<name>A0ABW9JEY4_9SPHI</name>
<evidence type="ECO:0000256" key="4">
    <source>
        <dbReference type="ARBA" id="ARBA00023163"/>
    </source>
</evidence>
<dbReference type="InterPro" id="IPR009061">
    <property type="entry name" value="DNA-bd_dom_put_sf"/>
</dbReference>
<feature type="domain" description="HTH merR-type" evidence="5">
    <location>
        <begin position="6"/>
        <end position="75"/>
    </location>
</feature>
<dbReference type="Gene3D" id="3.40.50.280">
    <property type="entry name" value="Cobalamin-binding domain"/>
    <property type="match status" value="1"/>
</dbReference>
<reference evidence="6 7" key="1">
    <citation type="submission" date="2024-12" db="EMBL/GenBank/DDBJ databases">
        <authorList>
            <person name="Hu S."/>
        </authorList>
    </citation>
    <scope>NUCLEOTIDE SEQUENCE [LARGE SCALE GENOMIC DNA]</scope>
    <source>
        <strain evidence="6 7">P-25</strain>
    </source>
</reference>
<dbReference type="SUPFAM" id="SSF52242">
    <property type="entry name" value="Cobalamin (vitamin B12)-binding domain"/>
    <property type="match status" value="1"/>
</dbReference>
<evidence type="ECO:0000313" key="6">
    <source>
        <dbReference type="EMBL" id="MFN0290959.1"/>
    </source>
</evidence>
<keyword evidence="2" id="KW-0805">Transcription regulation</keyword>
<proteinExistence type="predicted"/>
<dbReference type="Pfam" id="PF02607">
    <property type="entry name" value="B12-binding_2"/>
    <property type="match status" value="1"/>
</dbReference>
<dbReference type="Gene3D" id="1.10.1660.10">
    <property type="match status" value="1"/>
</dbReference>
<dbReference type="InterPro" id="IPR036724">
    <property type="entry name" value="Cobalamin-bd_sf"/>
</dbReference>
<keyword evidence="3" id="KW-0238">DNA-binding</keyword>
<organism evidence="6 7">
    <name type="scientific">Pedobacter helvus</name>
    <dbReference type="NCBI Taxonomy" id="2563444"/>
    <lineage>
        <taxon>Bacteria</taxon>
        <taxon>Pseudomonadati</taxon>
        <taxon>Bacteroidota</taxon>
        <taxon>Sphingobacteriia</taxon>
        <taxon>Sphingobacteriales</taxon>
        <taxon>Sphingobacteriaceae</taxon>
        <taxon>Pedobacter</taxon>
    </lineage>
</organism>
<gene>
    <name evidence="6" type="ORF">E5L68_006130</name>
</gene>
<keyword evidence="7" id="KW-1185">Reference proteome</keyword>
<evidence type="ECO:0000259" key="5">
    <source>
        <dbReference type="PROSITE" id="PS50937"/>
    </source>
</evidence>
<dbReference type="InterPro" id="IPR003759">
    <property type="entry name" value="Cbl-bd_cap"/>
</dbReference>
<dbReference type="Gene3D" id="1.10.1240.10">
    <property type="entry name" value="Methionine synthase domain"/>
    <property type="match status" value="1"/>
</dbReference>
<keyword evidence="1" id="KW-0678">Repressor</keyword>
<dbReference type="PANTHER" id="PTHR30204">
    <property type="entry name" value="REDOX-CYCLING DRUG-SENSING TRANSCRIPTIONAL ACTIVATOR SOXR"/>
    <property type="match status" value="1"/>
</dbReference>
<dbReference type="InterPro" id="IPR000551">
    <property type="entry name" value="MerR-type_HTH_dom"/>
</dbReference>
<dbReference type="InterPro" id="IPR036594">
    <property type="entry name" value="Meth_synthase_dom"/>
</dbReference>
<keyword evidence="4" id="KW-0804">Transcription</keyword>
<dbReference type="Proteomes" id="UP001517367">
    <property type="component" value="Unassembled WGS sequence"/>
</dbReference>
<dbReference type="InterPro" id="IPR047057">
    <property type="entry name" value="MerR_fam"/>
</dbReference>
<evidence type="ECO:0000313" key="7">
    <source>
        <dbReference type="Proteomes" id="UP001517367"/>
    </source>
</evidence>
<dbReference type="CDD" id="cd01104">
    <property type="entry name" value="HTH_MlrA-CarA"/>
    <property type="match status" value="1"/>
</dbReference>
<dbReference type="Pfam" id="PF13411">
    <property type="entry name" value="MerR_1"/>
    <property type="match status" value="1"/>
</dbReference>
<dbReference type="PROSITE" id="PS50937">
    <property type="entry name" value="HTH_MERR_2"/>
    <property type="match status" value="1"/>
</dbReference>
<dbReference type="PANTHER" id="PTHR30204:SF69">
    <property type="entry name" value="MERR-FAMILY TRANSCRIPTIONAL REGULATOR"/>
    <property type="match status" value="1"/>
</dbReference>
<dbReference type="SMART" id="SM00422">
    <property type="entry name" value="HTH_MERR"/>
    <property type="match status" value="1"/>
</dbReference>
<comment type="caution">
    <text evidence="6">The sequence shown here is derived from an EMBL/GenBank/DDBJ whole genome shotgun (WGS) entry which is preliminary data.</text>
</comment>
<dbReference type="RefSeq" id="WP_138730171.1">
    <property type="nucleotide sequence ID" value="NZ_SRMP02000007.1"/>
</dbReference>
<sequence length="293" mass="33318">MGVVAKYSIKELEVLTGIRAATLRMWEKRYQIITPLRTQTNIRYYGNEHLKLLLNINVLNRNGIKISHIAKMSAVEITEKVKDLSFVKTSDDDLFDGLMLSMIDLDETLFHQAFYKAVARLGFEDTINRIIFPFFSRIGIMWQIDSINPAQEHFISNMVRQKLVAAIDNATTKIPTKAKKVLMFLPETELHELGMLFLNYLLKNKGYRTIYLGQAVPLADLPRILEISDPDILVISVSNSIALGDITAFVNKLKIVPPTKQVFIASIGIYESQPTLPSHFQLFETLKGLATRF</sequence>
<accession>A0ABW9JEY4</accession>
<dbReference type="SUPFAM" id="SSF46955">
    <property type="entry name" value="Putative DNA-binding domain"/>
    <property type="match status" value="1"/>
</dbReference>
<evidence type="ECO:0000256" key="2">
    <source>
        <dbReference type="ARBA" id="ARBA00023015"/>
    </source>
</evidence>
<evidence type="ECO:0000256" key="3">
    <source>
        <dbReference type="ARBA" id="ARBA00023125"/>
    </source>
</evidence>
<protein>
    <submittedName>
        <fullName evidence="6">MerR family transcriptional regulator</fullName>
    </submittedName>
</protein>
<dbReference type="EMBL" id="SRMP02000007">
    <property type="protein sequence ID" value="MFN0290959.1"/>
    <property type="molecule type" value="Genomic_DNA"/>
</dbReference>